<evidence type="ECO:0000313" key="1">
    <source>
        <dbReference type="EMBL" id="PHM23746.1"/>
    </source>
</evidence>
<dbReference type="OrthoDB" id="6445882at2"/>
<gene>
    <name evidence="1" type="ORF">Xbud_03517</name>
</gene>
<reference evidence="1 2" key="1">
    <citation type="journal article" date="2017" name="Nat. Microbiol.">
        <title>Natural product diversity associated with the nematode symbionts Photorhabdus and Xenorhabdus.</title>
        <authorList>
            <person name="Tobias N.J."/>
            <person name="Wolff H."/>
            <person name="Djahanschiri B."/>
            <person name="Grundmann F."/>
            <person name="Kronenwerth M."/>
            <person name="Shi Y.M."/>
            <person name="Simonyi S."/>
            <person name="Grun P."/>
            <person name="Shapiro-Ilan D."/>
            <person name="Pidot S.J."/>
            <person name="Stinear T.P."/>
            <person name="Ebersberger I."/>
            <person name="Bode H.B."/>
        </authorList>
    </citation>
    <scope>NUCLEOTIDE SEQUENCE [LARGE SCALE GENOMIC DNA]</scope>
    <source>
        <strain evidence="1 2">DSM 16342</strain>
    </source>
</reference>
<proteinExistence type="predicted"/>
<organism evidence="1 2">
    <name type="scientific">Xenorhabdus budapestensis</name>
    <dbReference type="NCBI Taxonomy" id="290110"/>
    <lineage>
        <taxon>Bacteria</taxon>
        <taxon>Pseudomonadati</taxon>
        <taxon>Pseudomonadota</taxon>
        <taxon>Gammaproteobacteria</taxon>
        <taxon>Enterobacterales</taxon>
        <taxon>Morganellaceae</taxon>
        <taxon>Xenorhabdus</taxon>
    </lineage>
</organism>
<comment type="caution">
    <text evidence="1">The sequence shown here is derived from an EMBL/GenBank/DDBJ whole genome shotgun (WGS) entry which is preliminary data.</text>
</comment>
<dbReference type="EMBL" id="NIBS01000033">
    <property type="protein sequence ID" value="PHM23746.1"/>
    <property type="molecule type" value="Genomic_DNA"/>
</dbReference>
<dbReference type="Proteomes" id="UP000225833">
    <property type="component" value="Unassembled WGS sequence"/>
</dbReference>
<accession>A0A2D0IPG3</accession>
<protein>
    <submittedName>
        <fullName evidence="1">Uncharacterized protein</fullName>
    </submittedName>
</protein>
<name>A0A2D0IPG3_XENBU</name>
<dbReference type="RefSeq" id="WP_099137293.1">
    <property type="nucleotide sequence ID" value="NZ_CAWNNJ010000101.1"/>
</dbReference>
<dbReference type="AlphaFoldDB" id="A0A2D0IPG3"/>
<sequence>MSGHNMLFDPPKRGNQRLNIEQSATKRGEINYRDSSSLRSPIVEVIISVTSKNTVVLTLAGHSEKLFAHTLAEILADGYANIFGYLSNPLIFNQTANMQSGHNMRVSFSDAQTLRLSFSQSQKEKDSTANATLWDDGSFHHKISLMLFLWRIA</sequence>
<evidence type="ECO:0000313" key="2">
    <source>
        <dbReference type="Proteomes" id="UP000225833"/>
    </source>
</evidence>